<feature type="transmembrane region" description="Helical" evidence="1">
    <location>
        <begin position="204"/>
        <end position="224"/>
    </location>
</feature>
<feature type="transmembrane region" description="Helical" evidence="1">
    <location>
        <begin position="69"/>
        <end position="89"/>
    </location>
</feature>
<evidence type="ECO:0000256" key="1">
    <source>
        <dbReference type="SAM" id="Phobius"/>
    </source>
</evidence>
<reference evidence="2 3" key="2">
    <citation type="journal article" date="2016" name="Int. J. Syst. Evol. Microbiol.">
        <title>Flavisolibacter tropicus sp. nov., isolated from tropical soil.</title>
        <authorList>
            <person name="Lee J.J."/>
            <person name="Kang M.S."/>
            <person name="Kim G.S."/>
            <person name="Lee C.S."/>
            <person name="Lim S."/>
            <person name="Lee J."/>
            <person name="Roh S.H."/>
            <person name="Kang H."/>
            <person name="Ha J.M."/>
            <person name="Bae S."/>
            <person name="Jung H.Y."/>
            <person name="Kim M.K."/>
        </authorList>
    </citation>
    <scope>NUCLEOTIDE SEQUENCE [LARGE SCALE GENOMIC DNA]</scope>
    <source>
        <strain evidence="2 3">LCS9</strain>
    </source>
</reference>
<reference evidence="3" key="1">
    <citation type="submission" date="2015-01" db="EMBL/GenBank/DDBJ databases">
        <title>Flavisolibacter sp./LCS9/ whole genome sequencing.</title>
        <authorList>
            <person name="Kim M.K."/>
            <person name="Srinivasan S."/>
            <person name="Lee J.-J."/>
        </authorList>
    </citation>
    <scope>NUCLEOTIDE SEQUENCE [LARGE SCALE GENOMIC DNA]</scope>
    <source>
        <strain evidence="3">LCS9</strain>
    </source>
</reference>
<protein>
    <recommendedName>
        <fullName evidence="4">DUF4239 domain-containing protein</fullName>
    </recommendedName>
</protein>
<dbReference type="InterPro" id="IPR025333">
    <property type="entry name" value="DUF4239"/>
</dbReference>
<dbReference type="EMBL" id="CP011390">
    <property type="protein sequence ID" value="ANE53171.1"/>
    <property type="molecule type" value="Genomic_DNA"/>
</dbReference>
<feature type="transmembrane region" description="Helical" evidence="1">
    <location>
        <begin position="236"/>
        <end position="256"/>
    </location>
</feature>
<keyword evidence="1" id="KW-0472">Membrane</keyword>
<accession>A0A172U1E3</accession>
<name>A0A172U1E3_9BACT</name>
<dbReference type="RefSeq" id="WP_066408978.1">
    <property type="nucleotide sequence ID" value="NZ_CP011390.1"/>
</dbReference>
<dbReference type="Proteomes" id="UP000077177">
    <property type="component" value="Chromosome"/>
</dbReference>
<dbReference type="AlphaFoldDB" id="A0A172U1E3"/>
<keyword evidence="3" id="KW-1185">Reference proteome</keyword>
<keyword evidence="1" id="KW-1133">Transmembrane helix</keyword>
<keyword evidence="1" id="KW-0812">Transmembrane</keyword>
<feature type="transmembrane region" description="Helical" evidence="1">
    <location>
        <begin position="20"/>
        <end position="43"/>
    </location>
</feature>
<dbReference type="STRING" id="1492898.SY85_24570"/>
<gene>
    <name evidence="2" type="ORF">SY85_24570</name>
</gene>
<organism evidence="2 3">
    <name type="scientific">Flavisolibacter tropicus</name>
    <dbReference type="NCBI Taxonomy" id="1492898"/>
    <lineage>
        <taxon>Bacteria</taxon>
        <taxon>Pseudomonadati</taxon>
        <taxon>Bacteroidota</taxon>
        <taxon>Chitinophagia</taxon>
        <taxon>Chitinophagales</taxon>
        <taxon>Chitinophagaceae</taxon>
        <taxon>Flavisolibacter</taxon>
    </lineage>
</organism>
<evidence type="ECO:0000313" key="2">
    <source>
        <dbReference type="EMBL" id="ANE53171.1"/>
    </source>
</evidence>
<sequence length="280" mass="31631">MKTKRTFPKLAEIKTRNHGIGTFFGSIPPAALFIVMAICYLIIEWGGFWLGYHRFLKGVEEPSSPLETAVTSILGLLAFMLAFTFSLTWSRYANQNGLVIAQAKALLVCYQRTSMLPEKQKTETRRLFYEYINILLQLQTTPALERSLARISELHLLIWEQTASLASEEIDSELRSLFISSVNELNSLALERKTIAFIFRIPDAIWSALLLLAVMGMIAFGYQMGINGLGRMFQMTLLPVAFGLVIALISDLNAVGSQRKFKVTQRPLRDVLELMERDLS</sequence>
<evidence type="ECO:0008006" key="4">
    <source>
        <dbReference type="Google" id="ProtNLM"/>
    </source>
</evidence>
<dbReference type="Pfam" id="PF14023">
    <property type="entry name" value="Bestrophin-like"/>
    <property type="match status" value="1"/>
</dbReference>
<proteinExistence type="predicted"/>
<dbReference type="OrthoDB" id="677192at2"/>
<dbReference type="KEGG" id="fla:SY85_24570"/>
<evidence type="ECO:0000313" key="3">
    <source>
        <dbReference type="Proteomes" id="UP000077177"/>
    </source>
</evidence>